<keyword evidence="4 5" id="KW-0472">Membrane</keyword>
<keyword evidence="3 5" id="KW-1133">Transmembrane helix</keyword>
<dbReference type="GO" id="GO:0016020">
    <property type="term" value="C:membrane"/>
    <property type="evidence" value="ECO:0007669"/>
    <property type="project" value="UniProtKB-SubCell"/>
</dbReference>
<gene>
    <name evidence="7" type="ORF">K444DRAFT_644408</name>
</gene>
<dbReference type="STRING" id="1095630.A0A2J6T3B6"/>
<dbReference type="AlphaFoldDB" id="A0A2J6T3B6"/>
<evidence type="ECO:0000256" key="3">
    <source>
        <dbReference type="ARBA" id="ARBA00022989"/>
    </source>
</evidence>
<dbReference type="Gene3D" id="1.20.58.340">
    <property type="entry name" value="Magnesium transport protein CorA, transmembrane region"/>
    <property type="match status" value="1"/>
</dbReference>
<keyword evidence="8" id="KW-1185">Reference proteome</keyword>
<evidence type="ECO:0000256" key="2">
    <source>
        <dbReference type="ARBA" id="ARBA00022692"/>
    </source>
</evidence>
<feature type="transmembrane region" description="Helical" evidence="5">
    <location>
        <begin position="322"/>
        <end position="343"/>
    </location>
</feature>
<dbReference type="InterPro" id="IPR045863">
    <property type="entry name" value="CorA_TM1_TM2"/>
</dbReference>
<proteinExistence type="predicted"/>
<feature type="domain" description="CorA-like transporter" evidence="6">
    <location>
        <begin position="3"/>
        <end position="148"/>
    </location>
</feature>
<dbReference type="InterPro" id="IPR058257">
    <property type="entry name" value="CorA-like_dom"/>
</dbReference>
<keyword evidence="2 5" id="KW-0812">Transmembrane</keyword>
<dbReference type="InParanoid" id="A0A2J6T3B6"/>
<evidence type="ECO:0000256" key="4">
    <source>
        <dbReference type="ARBA" id="ARBA00023136"/>
    </source>
</evidence>
<dbReference type="Proteomes" id="UP000235371">
    <property type="component" value="Unassembled WGS sequence"/>
</dbReference>
<sequence length="365" mass="41235">MKTILDHHRTGPQFLDLLLSFATGNKESEAGTGSMITKNNPDGSYEVQYRLSYVEEVIGNSSSSWAIRQTGIYHRHVPNGPGSIWIFLHPRPNSTLQQRIEACALEWDHSGGSFDDWELSHILALSSYFGDWRWYLKTLSADTEHIASVALSLDFAREGHYGRGTDTLQGLHSLLEKVLPLSPRLRSTLATVKSLKSLYETLQRQGLYGELHSIKILDELRSYEVHTHEHIATVALLEKRIQEILSLLAVALNLKSQSTAVKINRNIWSLTKDTVDDSATVRLITIVTLIFLPASFVTSFLGMNLFTFQTSDGSGFAISRQFWIFVLMTVSLTFITVGSWMIMSRKRRKQKNRNEQMSTASEEVV</sequence>
<feature type="transmembrane region" description="Helical" evidence="5">
    <location>
        <begin position="281"/>
        <end position="302"/>
    </location>
</feature>
<dbReference type="Pfam" id="PF26616">
    <property type="entry name" value="CorA-like"/>
    <property type="match status" value="1"/>
</dbReference>
<reference evidence="7 8" key="1">
    <citation type="submission" date="2016-04" db="EMBL/GenBank/DDBJ databases">
        <title>A degradative enzymes factory behind the ericoid mycorrhizal symbiosis.</title>
        <authorList>
            <consortium name="DOE Joint Genome Institute"/>
            <person name="Martino E."/>
            <person name="Morin E."/>
            <person name="Grelet G."/>
            <person name="Kuo A."/>
            <person name="Kohler A."/>
            <person name="Daghino S."/>
            <person name="Barry K."/>
            <person name="Choi C."/>
            <person name="Cichocki N."/>
            <person name="Clum A."/>
            <person name="Copeland A."/>
            <person name="Hainaut M."/>
            <person name="Haridas S."/>
            <person name="Labutti K."/>
            <person name="Lindquist E."/>
            <person name="Lipzen A."/>
            <person name="Khouja H.-R."/>
            <person name="Murat C."/>
            <person name="Ohm R."/>
            <person name="Olson A."/>
            <person name="Spatafora J."/>
            <person name="Veneault-Fourrey C."/>
            <person name="Henrissat B."/>
            <person name="Grigoriev I."/>
            <person name="Martin F."/>
            <person name="Perotto S."/>
        </authorList>
    </citation>
    <scope>NUCLEOTIDE SEQUENCE [LARGE SCALE GENOMIC DNA]</scope>
    <source>
        <strain evidence="7 8">E</strain>
    </source>
</reference>
<protein>
    <recommendedName>
        <fullName evidence="6">CorA-like transporter domain-containing protein</fullName>
    </recommendedName>
</protein>
<evidence type="ECO:0000313" key="8">
    <source>
        <dbReference type="Proteomes" id="UP000235371"/>
    </source>
</evidence>
<comment type="subcellular location">
    <subcellularLocation>
        <location evidence="1">Membrane</location>
        <topology evidence="1">Multi-pass membrane protein</topology>
    </subcellularLocation>
</comment>
<organism evidence="7 8">
    <name type="scientific">Hyaloscypha bicolor E</name>
    <dbReference type="NCBI Taxonomy" id="1095630"/>
    <lineage>
        <taxon>Eukaryota</taxon>
        <taxon>Fungi</taxon>
        <taxon>Dikarya</taxon>
        <taxon>Ascomycota</taxon>
        <taxon>Pezizomycotina</taxon>
        <taxon>Leotiomycetes</taxon>
        <taxon>Helotiales</taxon>
        <taxon>Hyaloscyphaceae</taxon>
        <taxon>Hyaloscypha</taxon>
        <taxon>Hyaloscypha bicolor</taxon>
    </lineage>
</organism>
<evidence type="ECO:0000259" key="6">
    <source>
        <dbReference type="Pfam" id="PF26616"/>
    </source>
</evidence>
<evidence type="ECO:0000313" key="7">
    <source>
        <dbReference type="EMBL" id="PMD57524.1"/>
    </source>
</evidence>
<accession>A0A2J6T3B6</accession>
<dbReference type="OrthoDB" id="5396681at2759"/>
<evidence type="ECO:0000256" key="5">
    <source>
        <dbReference type="SAM" id="Phobius"/>
    </source>
</evidence>
<evidence type="ECO:0000256" key="1">
    <source>
        <dbReference type="ARBA" id="ARBA00004141"/>
    </source>
</evidence>
<dbReference type="SUPFAM" id="SSF144083">
    <property type="entry name" value="Magnesium transport protein CorA, transmembrane region"/>
    <property type="match status" value="1"/>
</dbReference>
<dbReference type="RefSeq" id="XP_024734428.1">
    <property type="nucleotide sequence ID" value="XM_024884959.1"/>
</dbReference>
<dbReference type="GeneID" id="36593036"/>
<name>A0A2J6T3B6_9HELO</name>
<dbReference type="EMBL" id="KZ613846">
    <property type="protein sequence ID" value="PMD57524.1"/>
    <property type="molecule type" value="Genomic_DNA"/>
</dbReference>